<name>A0A1V3XTA9_MYCKA</name>
<evidence type="ECO:0000313" key="1">
    <source>
        <dbReference type="EMBL" id="OOK82445.1"/>
    </source>
</evidence>
<evidence type="ECO:0000313" key="2">
    <source>
        <dbReference type="Proteomes" id="UP000189229"/>
    </source>
</evidence>
<comment type="caution">
    <text evidence="1">The sequence shown here is derived from an EMBL/GenBank/DDBJ whole genome shotgun (WGS) entry which is preliminary data.</text>
</comment>
<organism evidence="1 2">
    <name type="scientific">Mycobacterium kansasii</name>
    <dbReference type="NCBI Taxonomy" id="1768"/>
    <lineage>
        <taxon>Bacteria</taxon>
        <taxon>Bacillati</taxon>
        <taxon>Actinomycetota</taxon>
        <taxon>Actinomycetes</taxon>
        <taxon>Mycobacteriales</taxon>
        <taxon>Mycobacteriaceae</taxon>
        <taxon>Mycobacterium</taxon>
    </lineage>
</organism>
<reference evidence="1 2" key="1">
    <citation type="submission" date="2017-02" db="EMBL/GenBank/DDBJ databases">
        <title>Complete genome sequences of Mycobacterium kansasii strains isolated from rhesus macaques.</title>
        <authorList>
            <person name="Panda A."/>
            <person name="Nagaraj S."/>
            <person name="Zhao X."/>
            <person name="Tettelin H."/>
            <person name="Detolla L.J."/>
        </authorList>
    </citation>
    <scope>NUCLEOTIDE SEQUENCE [LARGE SCALE GENOMIC DNA]</scope>
    <source>
        <strain evidence="1 2">11-3813</strain>
    </source>
</reference>
<dbReference type="EMBL" id="MVBM01000001">
    <property type="protein sequence ID" value="OOK82445.1"/>
    <property type="molecule type" value="Genomic_DNA"/>
</dbReference>
<proteinExistence type="predicted"/>
<dbReference type="AlphaFoldDB" id="A0A1V3XTA9"/>
<dbReference type="Proteomes" id="UP000189229">
    <property type="component" value="Unassembled WGS sequence"/>
</dbReference>
<gene>
    <name evidence="1" type="ORF">BZL30_1089</name>
</gene>
<protein>
    <submittedName>
        <fullName evidence="1">Uncharacterized protein</fullName>
    </submittedName>
</protein>
<accession>A0A1V3XTA9</accession>
<sequence length="49" mass="5131">MVDPAGPRTQGAEVGQDVPNRLRSAVMVRLRLMPATPPSNTIAGRVSCG</sequence>